<accession>A0A9D9EIA0</accession>
<organism evidence="2 3">
    <name type="scientific">Candidatus Enterocola intestinipullorum</name>
    <dbReference type="NCBI Taxonomy" id="2840783"/>
    <lineage>
        <taxon>Bacteria</taxon>
        <taxon>Pseudomonadati</taxon>
        <taxon>Bacteroidota</taxon>
        <taxon>Bacteroidia</taxon>
        <taxon>Bacteroidales</taxon>
        <taxon>Candidatus Enterocola</taxon>
    </lineage>
</organism>
<reference evidence="2" key="2">
    <citation type="journal article" date="2021" name="PeerJ">
        <title>Extensive microbial diversity within the chicken gut microbiome revealed by metagenomics and culture.</title>
        <authorList>
            <person name="Gilroy R."/>
            <person name="Ravi A."/>
            <person name="Getino M."/>
            <person name="Pursley I."/>
            <person name="Horton D.L."/>
            <person name="Alikhan N.F."/>
            <person name="Baker D."/>
            <person name="Gharbi K."/>
            <person name="Hall N."/>
            <person name="Watson M."/>
            <person name="Adriaenssens E.M."/>
            <person name="Foster-Nyarko E."/>
            <person name="Jarju S."/>
            <person name="Secka A."/>
            <person name="Antonio M."/>
            <person name="Oren A."/>
            <person name="Chaudhuri R.R."/>
            <person name="La Ragione R."/>
            <person name="Hildebrand F."/>
            <person name="Pallen M.J."/>
        </authorList>
    </citation>
    <scope>NUCLEOTIDE SEQUENCE</scope>
    <source>
        <strain evidence="2">D3-1215</strain>
    </source>
</reference>
<dbReference type="AlphaFoldDB" id="A0A9D9EIA0"/>
<feature type="chain" id="PRO_5038759873" description="Lactococcin 972 family bacteriocin" evidence="1">
    <location>
        <begin position="25"/>
        <end position="112"/>
    </location>
</feature>
<reference evidence="2" key="1">
    <citation type="submission" date="2020-10" db="EMBL/GenBank/DDBJ databases">
        <authorList>
            <person name="Gilroy R."/>
        </authorList>
    </citation>
    <scope>NUCLEOTIDE SEQUENCE</scope>
    <source>
        <strain evidence="2">D3-1215</strain>
    </source>
</reference>
<protein>
    <recommendedName>
        <fullName evidence="4">Lactococcin 972 family bacteriocin</fullName>
    </recommendedName>
</protein>
<feature type="signal peptide" evidence="1">
    <location>
        <begin position="1"/>
        <end position="24"/>
    </location>
</feature>
<keyword evidence="1" id="KW-0732">Signal</keyword>
<dbReference type="Proteomes" id="UP000823637">
    <property type="component" value="Unassembled WGS sequence"/>
</dbReference>
<evidence type="ECO:0000256" key="1">
    <source>
        <dbReference type="SAM" id="SignalP"/>
    </source>
</evidence>
<name>A0A9D9EIA0_9BACT</name>
<proteinExistence type="predicted"/>
<comment type="caution">
    <text evidence="2">The sequence shown here is derived from an EMBL/GenBank/DDBJ whole genome shotgun (WGS) entry which is preliminary data.</text>
</comment>
<evidence type="ECO:0008006" key="4">
    <source>
        <dbReference type="Google" id="ProtNLM"/>
    </source>
</evidence>
<evidence type="ECO:0000313" key="2">
    <source>
        <dbReference type="EMBL" id="MBO8447473.1"/>
    </source>
</evidence>
<sequence length="112" mass="12751">MKKFILICALLLGASAVYTTSMVAAESSYSYKTELPDDARPIRVFKIVQGGGNAWSTSQKDAYYSPSEHRIYVTEGRRVNQPYEVHENRAYGQEKDGRAEYRYTAAGYYFNL</sequence>
<gene>
    <name evidence="2" type="ORF">IAC32_07005</name>
</gene>
<dbReference type="EMBL" id="JADIMR010000103">
    <property type="protein sequence ID" value="MBO8447473.1"/>
    <property type="molecule type" value="Genomic_DNA"/>
</dbReference>
<evidence type="ECO:0000313" key="3">
    <source>
        <dbReference type="Proteomes" id="UP000823637"/>
    </source>
</evidence>